<dbReference type="AlphaFoldDB" id="A0A173XSA8"/>
<sequence length="525" mass="61302">MGLMDSILGLYDMMKNDFGEERKKKRNFKYIRTYFDMEEHDGYTLDDQTWDDFNMDEVFEKVDRTYSSAGEAILYKMLRNPLHDKKKLDERDKFIEELRSDSDLRTKLQMIYFKLGYDRKNTFLDMIMEPLEENKTKYYLYIFFGRVLMLGTIILSILFKEPYWLLVTFCLLWVNVFINDKERKNVKSQGLLYLRNIIISAKKIQKINNPKIKNYTDEISKLLKELKAIDSATRTIHLANVGGGVFEVLTIPFLLEETSFYRVASLLGEKREEIIDLYYLVGEIESYISIASYKEEIKGKYTKPVFNDEVNINIVDGIHPLVKNAVANSIKFEKRGIVLTGTNMSGKSTFLRMIGLNMIFAQTFNFTLTKKYEACFFNIVSSISPSDDVTLGKSFYMAEAEALLRIIKALDLELPVFCPIDEIFRGTNPIERISSSAEILKYINSKDSISIVATHDRELTDILKDNYEFFYFSEKVDSKGLNFDYKLKRGVSKTRNAIKLLDYIGYPKEIIKKSYLRAETLEKYM</sequence>
<gene>
    <name evidence="6" type="primary">mutS_1</name>
    <name evidence="6" type="ORF">ERS852470_00181</name>
</gene>
<feature type="domain" description="DNA mismatch repair proteins mutS family" evidence="5">
    <location>
        <begin position="334"/>
        <end position="519"/>
    </location>
</feature>
<dbReference type="GeneID" id="83012497"/>
<dbReference type="RefSeq" id="WP_154820406.1">
    <property type="nucleotide sequence ID" value="NZ_CYYT01000022.1"/>
</dbReference>
<dbReference type="InterPro" id="IPR036187">
    <property type="entry name" value="DNA_mismatch_repair_MutS_sf"/>
</dbReference>
<evidence type="ECO:0000313" key="6">
    <source>
        <dbReference type="EMBL" id="CUN54549.1"/>
    </source>
</evidence>
<keyword evidence="3" id="KW-0238">DNA-binding</keyword>
<dbReference type="PANTHER" id="PTHR11361:SF152">
    <property type="entry name" value="DNA MISMATCH REPAIR PROTEIN"/>
    <property type="match status" value="1"/>
</dbReference>
<dbReference type="SUPFAM" id="SSF52540">
    <property type="entry name" value="P-loop containing nucleoside triphosphate hydrolases"/>
    <property type="match status" value="1"/>
</dbReference>
<protein>
    <submittedName>
        <fullName evidence="6">MutS domain-containing protein</fullName>
    </submittedName>
</protein>
<dbReference type="SMART" id="SM00534">
    <property type="entry name" value="MUTSac"/>
    <property type="match status" value="1"/>
</dbReference>
<name>A0A173XSA8_9CLOT</name>
<dbReference type="GO" id="GO:0006298">
    <property type="term" value="P:mismatch repair"/>
    <property type="evidence" value="ECO:0007669"/>
    <property type="project" value="InterPro"/>
</dbReference>
<dbReference type="Gene3D" id="3.40.50.300">
    <property type="entry name" value="P-loop containing nucleotide triphosphate hydrolases"/>
    <property type="match status" value="1"/>
</dbReference>
<reference evidence="6 7" key="1">
    <citation type="submission" date="2015-09" db="EMBL/GenBank/DDBJ databases">
        <authorList>
            <consortium name="Pathogen Informatics"/>
        </authorList>
    </citation>
    <scope>NUCLEOTIDE SEQUENCE [LARGE SCALE GENOMIC DNA]</scope>
    <source>
        <strain evidence="6 7">2789STDY5834855</strain>
    </source>
</reference>
<accession>A0A173XSA8</accession>
<keyword evidence="4" id="KW-0812">Transmembrane</keyword>
<evidence type="ECO:0000313" key="7">
    <source>
        <dbReference type="Proteomes" id="UP000095558"/>
    </source>
</evidence>
<dbReference type="GO" id="GO:0005829">
    <property type="term" value="C:cytosol"/>
    <property type="evidence" value="ECO:0007669"/>
    <property type="project" value="TreeGrafter"/>
</dbReference>
<dbReference type="GO" id="GO:0030983">
    <property type="term" value="F:mismatched DNA binding"/>
    <property type="evidence" value="ECO:0007669"/>
    <property type="project" value="InterPro"/>
</dbReference>
<dbReference type="Gene3D" id="1.10.1420.10">
    <property type="match status" value="1"/>
</dbReference>
<feature type="transmembrane region" description="Helical" evidence="4">
    <location>
        <begin position="163"/>
        <end position="179"/>
    </location>
</feature>
<organism evidence="6 7">
    <name type="scientific">Clostridium disporicum</name>
    <dbReference type="NCBI Taxonomy" id="84024"/>
    <lineage>
        <taxon>Bacteria</taxon>
        <taxon>Bacillati</taxon>
        <taxon>Bacillota</taxon>
        <taxon>Clostridia</taxon>
        <taxon>Eubacteriales</taxon>
        <taxon>Clostridiaceae</taxon>
        <taxon>Clostridium</taxon>
    </lineage>
</organism>
<dbReference type="EMBL" id="CYZV01000001">
    <property type="protein sequence ID" value="CUN54549.1"/>
    <property type="molecule type" value="Genomic_DNA"/>
</dbReference>
<evidence type="ECO:0000256" key="3">
    <source>
        <dbReference type="ARBA" id="ARBA00023125"/>
    </source>
</evidence>
<dbReference type="SUPFAM" id="SSF48334">
    <property type="entry name" value="DNA repair protein MutS, domain III"/>
    <property type="match status" value="1"/>
</dbReference>
<dbReference type="Proteomes" id="UP000095558">
    <property type="component" value="Unassembled WGS sequence"/>
</dbReference>
<keyword evidence="4" id="KW-1133">Transmembrane helix</keyword>
<evidence type="ECO:0000256" key="1">
    <source>
        <dbReference type="ARBA" id="ARBA00022741"/>
    </source>
</evidence>
<dbReference type="GO" id="GO:0140664">
    <property type="term" value="F:ATP-dependent DNA damage sensor activity"/>
    <property type="evidence" value="ECO:0007669"/>
    <property type="project" value="InterPro"/>
</dbReference>
<dbReference type="PANTHER" id="PTHR11361">
    <property type="entry name" value="DNA MISMATCH REPAIR PROTEIN MUTS FAMILY MEMBER"/>
    <property type="match status" value="1"/>
</dbReference>
<evidence type="ECO:0000256" key="2">
    <source>
        <dbReference type="ARBA" id="ARBA00022840"/>
    </source>
</evidence>
<dbReference type="InterPro" id="IPR027417">
    <property type="entry name" value="P-loop_NTPase"/>
</dbReference>
<evidence type="ECO:0000256" key="4">
    <source>
        <dbReference type="SAM" id="Phobius"/>
    </source>
</evidence>
<dbReference type="InterPro" id="IPR045076">
    <property type="entry name" value="MutS"/>
</dbReference>
<keyword evidence="1" id="KW-0547">Nucleotide-binding</keyword>
<keyword evidence="2" id="KW-0067">ATP-binding</keyword>
<dbReference type="OrthoDB" id="9802448at2"/>
<dbReference type="InterPro" id="IPR000432">
    <property type="entry name" value="DNA_mismatch_repair_MutS_C"/>
</dbReference>
<proteinExistence type="predicted"/>
<keyword evidence="4" id="KW-0472">Membrane</keyword>
<dbReference type="GO" id="GO:0005524">
    <property type="term" value="F:ATP binding"/>
    <property type="evidence" value="ECO:0007669"/>
    <property type="project" value="UniProtKB-KW"/>
</dbReference>
<dbReference type="Pfam" id="PF00488">
    <property type="entry name" value="MutS_V"/>
    <property type="match status" value="1"/>
</dbReference>
<feature type="transmembrane region" description="Helical" evidence="4">
    <location>
        <begin position="138"/>
        <end position="157"/>
    </location>
</feature>
<evidence type="ECO:0000259" key="5">
    <source>
        <dbReference type="SMART" id="SM00534"/>
    </source>
</evidence>